<dbReference type="OrthoDB" id="2686745at2759"/>
<sequence length="109" mass="12498">MQGNMKGKVAKPPGKAGRKNCGGFNLEKALGWDEEKYNMLTKCVNELATEKLDVKKCFSKQKPEIVQNVIQIVMRKLKIFDVYVSDWPVHEALKLRLKYTSEIARKQAK</sequence>
<protein>
    <submittedName>
        <fullName evidence="1">Uncharacterized protein</fullName>
    </submittedName>
</protein>
<dbReference type="Proteomes" id="UP000724874">
    <property type="component" value="Unassembled WGS sequence"/>
</dbReference>
<comment type="caution">
    <text evidence="1">The sequence shown here is derived from an EMBL/GenBank/DDBJ whole genome shotgun (WGS) entry which is preliminary data.</text>
</comment>
<keyword evidence="2" id="KW-1185">Reference proteome</keyword>
<dbReference type="AlphaFoldDB" id="A0A9P5NCZ3"/>
<accession>A0A9P5NCZ3</accession>
<name>A0A9P5NCZ3_GYMJU</name>
<reference evidence="1" key="1">
    <citation type="submission" date="2020-11" db="EMBL/GenBank/DDBJ databases">
        <authorList>
            <consortium name="DOE Joint Genome Institute"/>
            <person name="Ahrendt S."/>
            <person name="Riley R."/>
            <person name="Andreopoulos W."/>
            <person name="LaButti K."/>
            <person name="Pangilinan J."/>
            <person name="Ruiz-duenas F.J."/>
            <person name="Barrasa J.M."/>
            <person name="Sanchez-Garcia M."/>
            <person name="Camarero S."/>
            <person name="Miyauchi S."/>
            <person name="Serrano A."/>
            <person name="Linde D."/>
            <person name="Babiker R."/>
            <person name="Drula E."/>
            <person name="Ayuso-Fernandez I."/>
            <person name="Pacheco R."/>
            <person name="Padilla G."/>
            <person name="Ferreira P."/>
            <person name="Barriuso J."/>
            <person name="Kellner H."/>
            <person name="Castanera R."/>
            <person name="Alfaro M."/>
            <person name="Ramirez L."/>
            <person name="Pisabarro A.G."/>
            <person name="Kuo A."/>
            <person name="Tritt A."/>
            <person name="Lipzen A."/>
            <person name="He G."/>
            <person name="Yan M."/>
            <person name="Ng V."/>
            <person name="Cullen D."/>
            <person name="Martin F."/>
            <person name="Rosso M.-N."/>
            <person name="Henrissat B."/>
            <person name="Hibbett D."/>
            <person name="Martinez A.T."/>
            <person name="Grigoriev I.V."/>
        </authorList>
    </citation>
    <scope>NUCLEOTIDE SEQUENCE</scope>
    <source>
        <strain evidence="1">AH 44721</strain>
    </source>
</reference>
<evidence type="ECO:0000313" key="1">
    <source>
        <dbReference type="EMBL" id="KAF8878984.1"/>
    </source>
</evidence>
<organism evidence="1 2">
    <name type="scientific">Gymnopilus junonius</name>
    <name type="common">Spectacular rustgill mushroom</name>
    <name type="synonym">Gymnopilus spectabilis subsp. junonius</name>
    <dbReference type="NCBI Taxonomy" id="109634"/>
    <lineage>
        <taxon>Eukaryota</taxon>
        <taxon>Fungi</taxon>
        <taxon>Dikarya</taxon>
        <taxon>Basidiomycota</taxon>
        <taxon>Agaricomycotina</taxon>
        <taxon>Agaricomycetes</taxon>
        <taxon>Agaricomycetidae</taxon>
        <taxon>Agaricales</taxon>
        <taxon>Agaricineae</taxon>
        <taxon>Hymenogastraceae</taxon>
        <taxon>Gymnopilus</taxon>
    </lineage>
</organism>
<dbReference type="EMBL" id="JADNYJ010000153">
    <property type="protein sequence ID" value="KAF8878984.1"/>
    <property type="molecule type" value="Genomic_DNA"/>
</dbReference>
<proteinExistence type="predicted"/>
<gene>
    <name evidence="1" type="ORF">CPB84DRAFT_1852221</name>
</gene>
<evidence type="ECO:0000313" key="2">
    <source>
        <dbReference type="Proteomes" id="UP000724874"/>
    </source>
</evidence>